<organism evidence="2">
    <name type="scientific">Arundo donax</name>
    <name type="common">Giant reed</name>
    <name type="synonym">Donax arundinaceus</name>
    <dbReference type="NCBI Taxonomy" id="35708"/>
    <lineage>
        <taxon>Eukaryota</taxon>
        <taxon>Viridiplantae</taxon>
        <taxon>Streptophyta</taxon>
        <taxon>Embryophyta</taxon>
        <taxon>Tracheophyta</taxon>
        <taxon>Spermatophyta</taxon>
        <taxon>Magnoliopsida</taxon>
        <taxon>Liliopsida</taxon>
        <taxon>Poales</taxon>
        <taxon>Poaceae</taxon>
        <taxon>PACMAD clade</taxon>
        <taxon>Arundinoideae</taxon>
        <taxon>Arundineae</taxon>
        <taxon>Arundo</taxon>
    </lineage>
</organism>
<sequence>MEQMTVQVSNITNKPTHGQSSSIPRIKGNIEIVVGTQSELIYSCNNHKEY</sequence>
<feature type="region of interest" description="Disordered" evidence="1">
    <location>
        <begin position="1"/>
        <end position="23"/>
    </location>
</feature>
<dbReference type="AlphaFoldDB" id="A0A0A9H6L5"/>
<reference evidence="2" key="2">
    <citation type="journal article" date="2015" name="Data Brief">
        <title>Shoot transcriptome of the giant reed, Arundo donax.</title>
        <authorList>
            <person name="Barrero R.A."/>
            <person name="Guerrero F.D."/>
            <person name="Moolhuijzen P."/>
            <person name="Goolsby J.A."/>
            <person name="Tidwell J."/>
            <person name="Bellgard S.E."/>
            <person name="Bellgard M.I."/>
        </authorList>
    </citation>
    <scope>NUCLEOTIDE SEQUENCE</scope>
    <source>
        <tissue evidence="2">Shoot tissue taken approximately 20 cm above the soil surface</tissue>
    </source>
</reference>
<dbReference type="EMBL" id="GBRH01165504">
    <property type="protein sequence ID" value="JAE32392.1"/>
    <property type="molecule type" value="Transcribed_RNA"/>
</dbReference>
<evidence type="ECO:0000256" key="1">
    <source>
        <dbReference type="SAM" id="MobiDB-lite"/>
    </source>
</evidence>
<name>A0A0A9H6L5_ARUDO</name>
<evidence type="ECO:0000313" key="2">
    <source>
        <dbReference type="EMBL" id="JAE32392.1"/>
    </source>
</evidence>
<proteinExistence type="predicted"/>
<accession>A0A0A9H6L5</accession>
<reference evidence="2" key="1">
    <citation type="submission" date="2014-09" db="EMBL/GenBank/DDBJ databases">
        <authorList>
            <person name="Magalhaes I.L.F."/>
            <person name="Oliveira U."/>
            <person name="Santos F.R."/>
            <person name="Vidigal T.H.D.A."/>
            <person name="Brescovit A.D."/>
            <person name="Santos A.J."/>
        </authorList>
    </citation>
    <scope>NUCLEOTIDE SEQUENCE</scope>
    <source>
        <tissue evidence="2">Shoot tissue taken approximately 20 cm above the soil surface</tissue>
    </source>
</reference>
<protein>
    <submittedName>
        <fullName evidence="2">Uncharacterized protein</fullName>
    </submittedName>
</protein>